<keyword evidence="2 8" id="KW-0032">Aminotransferase</keyword>
<protein>
    <submittedName>
        <fullName evidence="8">Acetylornithine transaminase</fullName>
        <ecNumber evidence="8">2.6.1.11</ecNumber>
    </submittedName>
</protein>
<dbReference type="InterPro" id="IPR004636">
    <property type="entry name" value="AcOrn/SuccOrn_fam"/>
</dbReference>
<dbReference type="NCBIfam" id="TIGR00707">
    <property type="entry name" value="argD"/>
    <property type="match status" value="1"/>
</dbReference>
<evidence type="ECO:0000256" key="3">
    <source>
        <dbReference type="ARBA" id="ARBA00022605"/>
    </source>
</evidence>
<dbReference type="Pfam" id="PF00202">
    <property type="entry name" value="Aminotran_3"/>
    <property type="match status" value="1"/>
</dbReference>
<dbReference type="GO" id="GO:0003992">
    <property type="term" value="F:N2-acetyl-L-ornithine:2-oxoglutarate 5-aminotransferase activity"/>
    <property type="evidence" value="ECO:0007669"/>
    <property type="project" value="UniProtKB-EC"/>
</dbReference>
<comment type="caution">
    <text evidence="8">The sequence shown here is derived from an EMBL/GenBank/DDBJ whole genome shotgun (WGS) entry which is preliminary data.</text>
</comment>
<dbReference type="InterPro" id="IPR005814">
    <property type="entry name" value="Aminotrans_3"/>
</dbReference>
<dbReference type="Proteomes" id="UP000462152">
    <property type="component" value="Unassembled WGS sequence"/>
</dbReference>
<dbReference type="NCBIfam" id="NF002874">
    <property type="entry name" value="PRK03244.1"/>
    <property type="match status" value="1"/>
</dbReference>
<dbReference type="AlphaFoldDB" id="A0A7K1LIU0"/>
<dbReference type="SUPFAM" id="SSF53383">
    <property type="entry name" value="PLP-dependent transferases"/>
    <property type="match status" value="1"/>
</dbReference>
<dbReference type="GO" id="GO:0030170">
    <property type="term" value="F:pyridoxal phosphate binding"/>
    <property type="evidence" value="ECO:0007669"/>
    <property type="project" value="InterPro"/>
</dbReference>
<dbReference type="InterPro" id="IPR049704">
    <property type="entry name" value="Aminotrans_3_PPA_site"/>
</dbReference>
<evidence type="ECO:0000256" key="6">
    <source>
        <dbReference type="ARBA" id="ARBA00029440"/>
    </source>
</evidence>
<comment type="cofactor">
    <cofactor evidence="1">
        <name>pyridoxal 5'-phosphate</name>
        <dbReference type="ChEBI" id="CHEBI:597326"/>
    </cofactor>
</comment>
<gene>
    <name evidence="8" type="ORF">GMA10_07820</name>
</gene>
<comment type="similarity">
    <text evidence="7">Belongs to the class-III pyridoxal-phosphate-dependent aminotransferase family.</text>
</comment>
<dbReference type="PIRSF" id="PIRSF000521">
    <property type="entry name" value="Transaminase_4ab_Lys_Orn"/>
    <property type="match status" value="1"/>
</dbReference>
<evidence type="ECO:0000313" key="8">
    <source>
        <dbReference type="EMBL" id="MUN55117.1"/>
    </source>
</evidence>
<evidence type="ECO:0000313" key="9">
    <source>
        <dbReference type="Proteomes" id="UP000462152"/>
    </source>
</evidence>
<dbReference type="Gene3D" id="3.90.1150.10">
    <property type="entry name" value="Aspartate Aminotransferase, domain 1"/>
    <property type="match status" value="1"/>
</dbReference>
<dbReference type="CDD" id="cd00610">
    <property type="entry name" value="OAT_like"/>
    <property type="match status" value="1"/>
</dbReference>
<evidence type="ECO:0000256" key="2">
    <source>
        <dbReference type="ARBA" id="ARBA00022576"/>
    </source>
</evidence>
<dbReference type="RefSeq" id="WP_129315466.1">
    <property type="nucleotide sequence ID" value="NZ_NOIQ01000007.1"/>
</dbReference>
<dbReference type="EMBL" id="WOGT01000003">
    <property type="protein sequence ID" value="MUN55117.1"/>
    <property type="molecule type" value="Genomic_DNA"/>
</dbReference>
<proteinExistence type="inferred from homology"/>
<dbReference type="PROSITE" id="PS00600">
    <property type="entry name" value="AA_TRANSFER_CLASS_3"/>
    <property type="match status" value="1"/>
</dbReference>
<dbReference type="InterPro" id="IPR015421">
    <property type="entry name" value="PyrdxlP-dep_Trfase_major"/>
</dbReference>
<keyword evidence="5 7" id="KW-0663">Pyridoxal phosphate</keyword>
<dbReference type="InterPro" id="IPR015422">
    <property type="entry name" value="PyrdxlP-dep_Trfase_small"/>
</dbReference>
<evidence type="ECO:0000256" key="5">
    <source>
        <dbReference type="ARBA" id="ARBA00022898"/>
    </source>
</evidence>
<evidence type="ECO:0000256" key="4">
    <source>
        <dbReference type="ARBA" id="ARBA00022679"/>
    </source>
</evidence>
<organism evidence="8 9">
    <name type="scientific">Rothia koreensis</name>
    <dbReference type="NCBI Taxonomy" id="592378"/>
    <lineage>
        <taxon>Bacteria</taxon>
        <taxon>Bacillati</taxon>
        <taxon>Actinomycetota</taxon>
        <taxon>Actinomycetes</taxon>
        <taxon>Micrococcales</taxon>
        <taxon>Micrococcaceae</taxon>
        <taxon>Rothia</taxon>
    </lineage>
</organism>
<dbReference type="InterPro" id="IPR050103">
    <property type="entry name" value="Class-III_PLP-dep_AT"/>
</dbReference>
<comment type="pathway">
    <text evidence="6">Amino-acid biosynthesis.</text>
</comment>
<keyword evidence="3" id="KW-0028">Amino-acid biosynthesis</keyword>
<sequence length="407" mass="42410">MNQQELLNDYRENLLGVFGDPSLVLTSGKGATVTDADGRTYVDLLGGIAVNALGYGHPVWVEAVSRQAGRLGHVSNFFTTPEQVSLADKLLNITGAPSSGKVFFTNSGTEANEAALKLVRSHGNSATPAKKRILALDHGFHGRTAGALAATSKEAYRTPFEPLPGGVVFVEPTTEALEAAFEYDVAGLILEPIQGEAGVHPLPEGFLAAARRLTREHSALLVVDEVQTGMGRTGRWLASQDVLTGEQAPDVVTLAKSLGGGFPIGAMLVMTPEATRVLGPGNHGTTFGGNPLAMAAGLATIQVIEDEGLLERARTVGQGLRDGLAPIDGVAEVRGEGLLIGIDLDLSQFSTDAPAPAVVSEARDRGFIINATGPATLRLAPPLVIEGAHIDAFLEALPTILDAVRSV</sequence>
<accession>A0A7K1LIU0</accession>
<dbReference type="GO" id="GO:0006526">
    <property type="term" value="P:L-arginine biosynthetic process"/>
    <property type="evidence" value="ECO:0007669"/>
    <property type="project" value="UniProtKB-ARBA"/>
</dbReference>
<dbReference type="FunFam" id="3.40.640.10:FF:000004">
    <property type="entry name" value="Acetylornithine aminotransferase"/>
    <property type="match status" value="1"/>
</dbReference>
<dbReference type="InterPro" id="IPR015424">
    <property type="entry name" value="PyrdxlP-dep_Trfase"/>
</dbReference>
<evidence type="ECO:0000256" key="1">
    <source>
        <dbReference type="ARBA" id="ARBA00001933"/>
    </source>
</evidence>
<evidence type="ECO:0000256" key="7">
    <source>
        <dbReference type="RuleBase" id="RU003560"/>
    </source>
</evidence>
<dbReference type="PANTHER" id="PTHR11986">
    <property type="entry name" value="AMINOTRANSFERASE CLASS III"/>
    <property type="match status" value="1"/>
</dbReference>
<dbReference type="PANTHER" id="PTHR11986:SF79">
    <property type="entry name" value="ACETYLORNITHINE AMINOTRANSFERASE, MITOCHONDRIAL"/>
    <property type="match status" value="1"/>
</dbReference>
<reference evidence="8 9" key="1">
    <citation type="submission" date="2019-12" db="EMBL/GenBank/DDBJ databases">
        <authorList>
            <person name="Li J."/>
            <person name="Shi Y."/>
            <person name="Xu G."/>
            <person name="Xiao D."/>
            <person name="Ran X."/>
        </authorList>
    </citation>
    <scope>NUCLEOTIDE SEQUENCE [LARGE SCALE GENOMIC DNA]</scope>
    <source>
        <strain evidence="8 9">JCM 15915</strain>
    </source>
</reference>
<dbReference type="EC" id="2.6.1.11" evidence="8"/>
<keyword evidence="4 8" id="KW-0808">Transferase</keyword>
<dbReference type="OrthoDB" id="9801052at2"/>
<dbReference type="GO" id="GO:0042802">
    <property type="term" value="F:identical protein binding"/>
    <property type="evidence" value="ECO:0007669"/>
    <property type="project" value="TreeGrafter"/>
</dbReference>
<keyword evidence="9" id="KW-1185">Reference proteome</keyword>
<name>A0A7K1LIU0_9MICC</name>
<dbReference type="Gene3D" id="3.40.640.10">
    <property type="entry name" value="Type I PLP-dependent aspartate aminotransferase-like (Major domain)"/>
    <property type="match status" value="1"/>
</dbReference>